<dbReference type="InterPro" id="IPR010065">
    <property type="entry name" value="AA_ABC_transptr_permease_3TM"/>
</dbReference>
<accession>A0A6L6JDX1</accession>
<evidence type="ECO:0000256" key="1">
    <source>
        <dbReference type="ARBA" id="ARBA00004429"/>
    </source>
</evidence>
<dbReference type="PANTHER" id="PTHR30614:SF10">
    <property type="entry name" value="ARGININE ABC TRANSPORTER PERMEASE PROTEIN ARTM"/>
    <property type="match status" value="1"/>
</dbReference>
<comment type="subcellular location">
    <subcellularLocation>
        <location evidence="1">Cell inner membrane</location>
        <topology evidence="1">Multi-pass membrane protein</topology>
    </subcellularLocation>
    <subcellularLocation>
        <location evidence="9">Cell membrane</location>
        <topology evidence="9">Multi-pass membrane protein</topology>
    </subcellularLocation>
</comment>
<evidence type="ECO:0000256" key="7">
    <source>
        <dbReference type="ARBA" id="ARBA00022989"/>
    </source>
</evidence>
<feature type="domain" description="ABC transmembrane type-1" evidence="10">
    <location>
        <begin position="19"/>
        <end position="216"/>
    </location>
</feature>
<evidence type="ECO:0000256" key="4">
    <source>
        <dbReference type="ARBA" id="ARBA00022475"/>
    </source>
</evidence>
<evidence type="ECO:0000313" key="11">
    <source>
        <dbReference type="EMBL" id="MTH78364.1"/>
    </source>
</evidence>
<evidence type="ECO:0000256" key="3">
    <source>
        <dbReference type="ARBA" id="ARBA00022448"/>
    </source>
</evidence>
<reference evidence="11 12" key="1">
    <citation type="submission" date="2019-11" db="EMBL/GenBank/DDBJ databases">
        <authorList>
            <person name="Dong K."/>
        </authorList>
    </citation>
    <scope>NUCLEOTIDE SEQUENCE [LARGE SCALE GENOMIC DNA]</scope>
    <source>
        <strain evidence="11 12">NBRC 111993</strain>
    </source>
</reference>
<sequence>MGDFLTFMAVSLTTLLRGVPLTLQLALLSVVTGGILAFALAFMRLSNRVWLDYPARAYIFVFRGTPLLVQIYLIYYGLGQFTGLRASFLWPFLREAYWCAMLALALNTAAYSAEVVRGGLLSVPSGQIEAARSCGMSHWLTFRRITLPLALRQMLPGYSNEIILMVKSTALASTITVMEVTGLAAKLISQSYRPVEVFVCAGAIYLVINFAVARGFTLLERRFSPERQRPHVQPNQIEESRV</sequence>
<feature type="transmembrane region" description="Helical" evidence="9">
    <location>
        <begin position="55"/>
        <end position="75"/>
    </location>
</feature>
<evidence type="ECO:0000256" key="8">
    <source>
        <dbReference type="ARBA" id="ARBA00023136"/>
    </source>
</evidence>
<keyword evidence="12" id="KW-1185">Reference proteome</keyword>
<keyword evidence="3 9" id="KW-0813">Transport</keyword>
<keyword evidence="8 9" id="KW-0472">Membrane</keyword>
<keyword evidence="6 9" id="KW-0812">Transmembrane</keyword>
<dbReference type="EMBL" id="WMIE01000006">
    <property type="protein sequence ID" value="MTH78364.1"/>
    <property type="molecule type" value="Genomic_DNA"/>
</dbReference>
<gene>
    <name evidence="11" type="ORF">GL286_11545</name>
</gene>
<dbReference type="InterPro" id="IPR043429">
    <property type="entry name" value="ArtM/GltK/GlnP/TcyL/YhdX-like"/>
</dbReference>
<evidence type="ECO:0000313" key="12">
    <source>
        <dbReference type="Proteomes" id="UP000478183"/>
    </source>
</evidence>
<dbReference type="InterPro" id="IPR035906">
    <property type="entry name" value="MetI-like_sf"/>
</dbReference>
<evidence type="ECO:0000259" key="10">
    <source>
        <dbReference type="PROSITE" id="PS50928"/>
    </source>
</evidence>
<dbReference type="GO" id="GO:0006865">
    <property type="term" value="P:amino acid transport"/>
    <property type="evidence" value="ECO:0007669"/>
    <property type="project" value="TreeGrafter"/>
</dbReference>
<dbReference type="PROSITE" id="PS50928">
    <property type="entry name" value="ABC_TM1"/>
    <property type="match status" value="1"/>
</dbReference>
<organism evidence="11 12">
    <name type="scientific">Paracoccus aestuariivivens</name>
    <dbReference type="NCBI Taxonomy" id="1820333"/>
    <lineage>
        <taxon>Bacteria</taxon>
        <taxon>Pseudomonadati</taxon>
        <taxon>Pseudomonadota</taxon>
        <taxon>Alphaproteobacteria</taxon>
        <taxon>Rhodobacterales</taxon>
        <taxon>Paracoccaceae</taxon>
        <taxon>Paracoccus</taxon>
    </lineage>
</organism>
<feature type="transmembrane region" description="Helical" evidence="9">
    <location>
        <begin position="162"/>
        <end position="185"/>
    </location>
</feature>
<comment type="similarity">
    <text evidence="2">Belongs to the binding-protein-dependent transport system permease family. HisMQ subfamily.</text>
</comment>
<keyword evidence="4" id="KW-1003">Cell membrane</keyword>
<dbReference type="InterPro" id="IPR000515">
    <property type="entry name" value="MetI-like"/>
</dbReference>
<keyword evidence="7 9" id="KW-1133">Transmembrane helix</keyword>
<evidence type="ECO:0000256" key="2">
    <source>
        <dbReference type="ARBA" id="ARBA00010072"/>
    </source>
</evidence>
<evidence type="ECO:0000256" key="5">
    <source>
        <dbReference type="ARBA" id="ARBA00022519"/>
    </source>
</evidence>
<dbReference type="Proteomes" id="UP000478183">
    <property type="component" value="Unassembled WGS sequence"/>
</dbReference>
<feature type="transmembrane region" description="Helical" evidence="9">
    <location>
        <begin position="20"/>
        <end position="43"/>
    </location>
</feature>
<dbReference type="CDD" id="cd06261">
    <property type="entry name" value="TM_PBP2"/>
    <property type="match status" value="1"/>
</dbReference>
<proteinExistence type="inferred from homology"/>
<dbReference type="SUPFAM" id="SSF161098">
    <property type="entry name" value="MetI-like"/>
    <property type="match status" value="1"/>
</dbReference>
<dbReference type="RefSeq" id="WP_155095726.1">
    <property type="nucleotide sequence ID" value="NZ_WMIE01000006.1"/>
</dbReference>
<dbReference type="NCBIfam" id="TIGR01726">
    <property type="entry name" value="HEQRo_perm_3TM"/>
    <property type="match status" value="1"/>
</dbReference>
<dbReference type="OrthoDB" id="9814550at2"/>
<evidence type="ECO:0000256" key="9">
    <source>
        <dbReference type="RuleBase" id="RU363032"/>
    </source>
</evidence>
<protein>
    <submittedName>
        <fullName evidence="11">ABC transporter permease subunit</fullName>
    </submittedName>
</protein>
<dbReference type="GO" id="GO:0022857">
    <property type="term" value="F:transmembrane transporter activity"/>
    <property type="evidence" value="ECO:0007669"/>
    <property type="project" value="InterPro"/>
</dbReference>
<evidence type="ECO:0000256" key="6">
    <source>
        <dbReference type="ARBA" id="ARBA00022692"/>
    </source>
</evidence>
<name>A0A6L6JDX1_9RHOB</name>
<dbReference type="GO" id="GO:0043190">
    <property type="term" value="C:ATP-binding cassette (ABC) transporter complex"/>
    <property type="evidence" value="ECO:0007669"/>
    <property type="project" value="InterPro"/>
</dbReference>
<comment type="caution">
    <text evidence="11">The sequence shown here is derived from an EMBL/GenBank/DDBJ whole genome shotgun (WGS) entry which is preliminary data.</text>
</comment>
<feature type="transmembrane region" description="Helical" evidence="9">
    <location>
        <begin position="197"/>
        <end position="219"/>
    </location>
</feature>
<dbReference type="Pfam" id="PF00528">
    <property type="entry name" value="BPD_transp_1"/>
    <property type="match status" value="1"/>
</dbReference>
<dbReference type="Gene3D" id="1.10.3720.10">
    <property type="entry name" value="MetI-like"/>
    <property type="match status" value="1"/>
</dbReference>
<dbReference type="PANTHER" id="PTHR30614">
    <property type="entry name" value="MEMBRANE COMPONENT OF AMINO ACID ABC TRANSPORTER"/>
    <property type="match status" value="1"/>
</dbReference>
<keyword evidence="5" id="KW-0997">Cell inner membrane</keyword>
<dbReference type="AlphaFoldDB" id="A0A6L6JDX1"/>